<name>A0A0R1F3M3_9LACO</name>
<protein>
    <recommendedName>
        <fullName evidence="3">NYN domain-containing protein</fullName>
    </recommendedName>
</protein>
<dbReference type="CDD" id="cd10912">
    <property type="entry name" value="PIN_YacP-like"/>
    <property type="match status" value="1"/>
</dbReference>
<accession>A0A0R1F3M3</accession>
<reference evidence="1 2" key="1">
    <citation type="journal article" date="2015" name="Genome Announc.">
        <title>Expanding the biotechnology potential of lactobacilli through comparative genomics of 213 strains and associated genera.</title>
        <authorList>
            <person name="Sun Z."/>
            <person name="Harris H.M."/>
            <person name="McCann A."/>
            <person name="Guo C."/>
            <person name="Argimon S."/>
            <person name="Zhang W."/>
            <person name="Yang X."/>
            <person name="Jeffery I.B."/>
            <person name="Cooney J.C."/>
            <person name="Kagawa T.F."/>
            <person name="Liu W."/>
            <person name="Song Y."/>
            <person name="Salvetti E."/>
            <person name="Wrobel A."/>
            <person name="Rasinkangas P."/>
            <person name="Parkhill J."/>
            <person name="Rea M.C."/>
            <person name="O'Sullivan O."/>
            <person name="Ritari J."/>
            <person name="Douillard F.P."/>
            <person name="Paul Ross R."/>
            <person name="Yang R."/>
            <person name="Briner A.E."/>
            <person name="Felis G.E."/>
            <person name="de Vos W.M."/>
            <person name="Barrangou R."/>
            <person name="Klaenhammer T.R."/>
            <person name="Caufield P.W."/>
            <person name="Cui Y."/>
            <person name="Zhang H."/>
            <person name="O'Toole P.W."/>
        </authorList>
    </citation>
    <scope>NUCLEOTIDE SEQUENCE [LARGE SCALE GENOMIC DNA]</scope>
    <source>
        <strain evidence="1 2">DSM 20001</strain>
    </source>
</reference>
<organism evidence="1 2">
    <name type="scientific">Loigolactobacillus coryniformis subsp. coryniformis KCTC 3167 = DSM 20001</name>
    <dbReference type="NCBI Taxonomy" id="913848"/>
    <lineage>
        <taxon>Bacteria</taxon>
        <taxon>Bacillati</taxon>
        <taxon>Bacillota</taxon>
        <taxon>Bacilli</taxon>
        <taxon>Lactobacillales</taxon>
        <taxon>Lactobacillaceae</taxon>
        <taxon>Loigolactobacillus</taxon>
    </lineage>
</organism>
<dbReference type="PATRIC" id="fig|913848.6.peg.1290"/>
<dbReference type="Pfam" id="PF05991">
    <property type="entry name" value="NYN_YacP"/>
    <property type="match status" value="1"/>
</dbReference>
<evidence type="ECO:0000313" key="2">
    <source>
        <dbReference type="Proteomes" id="UP000051181"/>
    </source>
</evidence>
<dbReference type="PANTHER" id="PTHR34547:SF1">
    <property type="entry name" value="YACP-LIKE NYN DOMAIN PROTEIN"/>
    <property type="match status" value="1"/>
</dbReference>
<dbReference type="GeneID" id="65916677"/>
<proteinExistence type="predicted"/>
<evidence type="ECO:0008006" key="3">
    <source>
        <dbReference type="Google" id="ProtNLM"/>
    </source>
</evidence>
<dbReference type="PANTHER" id="PTHR34547">
    <property type="entry name" value="YACP-LIKE NYN DOMAIN PROTEIN"/>
    <property type="match status" value="1"/>
</dbReference>
<sequence length="175" mass="20497">MMHEVLIIDGYNVIGNWPELDKLKQDDKLADARDDLLAQLAEFRKYEDAEIILVFDAMYVPGITQRYDQYNLQVVWTQEDQTADSYIEKLAGDLQNRLTQVTVVTSDQAEQWTIFSRGAVRISSREFKMVIQRAKAEIARDVRHYRDTDLRRRSPWDSNQLLSLAKLRDDLTKND</sequence>
<comment type="caution">
    <text evidence="1">The sequence shown here is derived from an EMBL/GenBank/DDBJ whole genome shotgun (WGS) entry which is preliminary data.</text>
</comment>
<dbReference type="EMBL" id="AZCN01000032">
    <property type="protein sequence ID" value="KRK16431.1"/>
    <property type="molecule type" value="Genomic_DNA"/>
</dbReference>
<evidence type="ECO:0000313" key="1">
    <source>
        <dbReference type="EMBL" id="KRK16431.1"/>
    </source>
</evidence>
<dbReference type="AlphaFoldDB" id="A0A0R1F3M3"/>
<dbReference type="eggNOG" id="COG3688">
    <property type="taxonomic scope" value="Bacteria"/>
</dbReference>
<dbReference type="Proteomes" id="UP000051181">
    <property type="component" value="Unassembled WGS sequence"/>
</dbReference>
<gene>
    <name evidence="1" type="ORF">FD22_GL001252</name>
</gene>
<dbReference type="InterPro" id="IPR010298">
    <property type="entry name" value="YacP-like"/>
</dbReference>
<dbReference type="RefSeq" id="WP_010009489.1">
    <property type="nucleotide sequence ID" value="NZ_AZCN01000032.1"/>
</dbReference>